<feature type="region of interest" description="Disordered" evidence="1">
    <location>
        <begin position="84"/>
        <end position="105"/>
    </location>
</feature>
<comment type="caution">
    <text evidence="2">The sequence shown here is derived from an EMBL/GenBank/DDBJ whole genome shotgun (WGS) entry which is preliminary data.</text>
</comment>
<evidence type="ECO:0000313" key="2">
    <source>
        <dbReference type="EMBL" id="GAA0920832.1"/>
    </source>
</evidence>
<dbReference type="InterPro" id="IPR036689">
    <property type="entry name" value="ESAT-6-like_sf"/>
</dbReference>
<name>A0ABN1P266_9ACTN</name>
<proteinExistence type="predicted"/>
<organism evidence="2 3">
    <name type="scientific">Streptomyces thermoalcalitolerans</name>
    <dbReference type="NCBI Taxonomy" id="65605"/>
    <lineage>
        <taxon>Bacteria</taxon>
        <taxon>Bacillati</taxon>
        <taxon>Actinomycetota</taxon>
        <taxon>Actinomycetes</taxon>
        <taxon>Kitasatosporales</taxon>
        <taxon>Streptomycetaceae</taxon>
        <taxon>Streptomyces</taxon>
    </lineage>
</organism>
<reference evidence="2 3" key="1">
    <citation type="journal article" date="2019" name="Int. J. Syst. Evol. Microbiol.">
        <title>The Global Catalogue of Microorganisms (GCM) 10K type strain sequencing project: providing services to taxonomists for standard genome sequencing and annotation.</title>
        <authorList>
            <consortium name="The Broad Institute Genomics Platform"/>
            <consortium name="The Broad Institute Genome Sequencing Center for Infectious Disease"/>
            <person name="Wu L."/>
            <person name="Ma J."/>
        </authorList>
    </citation>
    <scope>NUCLEOTIDE SEQUENCE [LARGE SCALE GENOMIC DNA]</scope>
    <source>
        <strain evidence="2 3">JCM 10673</strain>
    </source>
</reference>
<dbReference type="SUPFAM" id="SSF140453">
    <property type="entry name" value="EsxAB dimer-like"/>
    <property type="match status" value="1"/>
</dbReference>
<dbReference type="Proteomes" id="UP001501005">
    <property type="component" value="Unassembled WGS sequence"/>
</dbReference>
<evidence type="ECO:0000256" key="1">
    <source>
        <dbReference type="SAM" id="MobiDB-lite"/>
    </source>
</evidence>
<protein>
    <recommendedName>
        <fullName evidence="4">ESAT-6-like protein</fullName>
    </recommendedName>
</protein>
<keyword evidence="3" id="KW-1185">Reference proteome</keyword>
<dbReference type="Gene3D" id="1.10.287.1060">
    <property type="entry name" value="ESAT-6-like"/>
    <property type="match status" value="1"/>
</dbReference>
<feature type="compositionally biased region" description="Gly residues" evidence="1">
    <location>
        <begin position="92"/>
        <end position="105"/>
    </location>
</feature>
<gene>
    <name evidence="2" type="ORF">GCM10009549_39690</name>
</gene>
<evidence type="ECO:0000313" key="3">
    <source>
        <dbReference type="Proteomes" id="UP001501005"/>
    </source>
</evidence>
<dbReference type="EMBL" id="BAAAHG010000035">
    <property type="protein sequence ID" value="GAA0920832.1"/>
    <property type="molecule type" value="Genomic_DNA"/>
</dbReference>
<dbReference type="RefSeq" id="WP_344051628.1">
    <property type="nucleotide sequence ID" value="NZ_BAAAHG010000035.1"/>
</dbReference>
<accession>A0ABN1P266</accession>
<sequence>MSHTFEELVAKQRAVDEAHTRVEQLREHYGSPAQERWAGPQSETYETAWRAWRDLVRDLQAALGEYASDEGRTRAEVEAEVVRAARSTGETGETGQGGAGAPDGS</sequence>
<evidence type="ECO:0008006" key="4">
    <source>
        <dbReference type="Google" id="ProtNLM"/>
    </source>
</evidence>